<evidence type="ECO:0000259" key="1">
    <source>
        <dbReference type="PROSITE" id="PS50106"/>
    </source>
</evidence>
<accession>A0A381X3K8</accession>
<dbReference type="InterPro" id="IPR007484">
    <property type="entry name" value="Peptidase_M28"/>
</dbReference>
<sequence length="520" mass="57871">GENGSFKQTFSLLDSVKLGKNNSLSVNEKPMNIEQDYIPLWFSGNATLSSDIIFAGYGFNMVTDSLVWNDYKELNVEGKWVMVMRHSPERDSPHSVYAPHADLHKKMIEARDRGAAGILFISQIEDTTLIPFKYISGYSKSGIPAIHLHNNIADNILKKAGTSRKLIQNKMNRLLKPVSFNIPSVTISASVELKNIYSRAANVIGEIVSRNHRYRDEYIIIGAHFDHLGYGGPGSGSRKPDTSAIHNGANDNASGTAGLLELAHKLQSNRQLLKRSILLIGFDAEEKGLLGSKYFIANPTIEKNNIIAMINMDMIGKMKDSTAMIGGVGTSPMFEPLLDSLSKISNIKLEYDQAGYGPSDHASFYAEDIPVLFFFTGDYSNHYHLPEDDWQDINSSGEKQILEIIYKAVIDLSRNNTKPAFTVAGPKKRPTQRYNQKVKMGIMPHYGSTVEGLKVDKIYDTSGAAAKAGIRSGDIIKSINKKPIKDIYEYMKRMEEIKPGQSIPIDIKRDGKIIMLTVRF</sequence>
<dbReference type="Gene3D" id="3.50.30.30">
    <property type="match status" value="1"/>
</dbReference>
<dbReference type="GO" id="GO:0006508">
    <property type="term" value="P:proteolysis"/>
    <property type="evidence" value="ECO:0007669"/>
    <property type="project" value="InterPro"/>
</dbReference>
<feature type="non-terminal residue" evidence="2">
    <location>
        <position position="1"/>
    </location>
</feature>
<dbReference type="Gene3D" id="3.40.630.10">
    <property type="entry name" value="Zn peptidases"/>
    <property type="match status" value="1"/>
</dbReference>
<dbReference type="PANTHER" id="PTHR12147">
    <property type="entry name" value="METALLOPEPTIDASE M28 FAMILY MEMBER"/>
    <property type="match status" value="1"/>
</dbReference>
<dbReference type="EMBL" id="UINC01013636">
    <property type="protein sequence ID" value="SVA58777.1"/>
    <property type="molecule type" value="Genomic_DNA"/>
</dbReference>
<dbReference type="InterPro" id="IPR036034">
    <property type="entry name" value="PDZ_sf"/>
</dbReference>
<dbReference type="AlphaFoldDB" id="A0A381X3K8"/>
<dbReference type="PANTHER" id="PTHR12147:SF26">
    <property type="entry name" value="PEPTIDASE M28 DOMAIN-CONTAINING PROTEIN"/>
    <property type="match status" value="1"/>
</dbReference>
<dbReference type="PROSITE" id="PS50106">
    <property type="entry name" value="PDZ"/>
    <property type="match status" value="1"/>
</dbReference>
<reference evidence="2" key="1">
    <citation type="submission" date="2018-05" db="EMBL/GenBank/DDBJ databases">
        <authorList>
            <person name="Lanie J.A."/>
            <person name="Ng W.-L."/>
            <person name="Kazmierczak K.M."/>
            <person name="Andrzejewski T.M."/>
            <person name="Davidsen T.M."/>
            <person name="Wayne K.J."/>
            <person name="Tettelin H."/>
            <person name="Glass J.I."/>
            <person name="Rusch D."/>
            <person name="Podicherti R."/>
            <person name="Tsui H.-C.T."/>
            <person name="Winkler M.E."/>
        </authorList>
    </citation>
    <scope>NUCLEOTIDE SEQUENCE</scope>
</reference>
<feature type="domain" description="PDZ" evidence="1">
    <location>
        <begin position="436"/>
        <end position="487"/>
    </location>
</feature>
<dbReference type="SUPFAM" id="SSF52025">
    <property type="entry name" value="PA domain"/>
    <property type="match status" value="1"/>
</dbReference>
<dbReference type="InterPro" id="IPR046450">
    <property type="entry name" value="PA_dom_sf"/>
</dbReference>
<name>A0A381X3K8_9ZZZZ</name>
<dbReference type="GO" id="GO:0008235">
    <property type="term" value="F:metalloexopeptidase activity"/>
    <property type="evidence" value="ECO:0007669"/>
    <property type="project" value="InterPro"/>
</dbReference>
<dbReference type="InterPro" id="IPR045175">
    <property type="entry name" value="M28_fam"/>
</dbReference>
<evidence type="ECO:0000313" key="2">
    <source>
        <dbReference type="EMBL" id="SVA58777.1"/>
    </source>
</evidence>
<dbReference type="Gene3D" id="2.30.42.10">
    <property type="match status" value="1"/>
</dbReference>
<dbReference type="SMART" id="SM00228">
    <property type="entry name" value="PDZ"/>
    <property type="match status" value="1"/>
</dbReference>
<dbReference type="InterPro" id="IPR001478">
    <property type="entry name" value="PDZ"/>
</dbReference>
<protein>
    <recommendedName>
        <fullName evidence="1">PDZ domain-containing protein</fullName>
    </recommendedName>
</protein>
<proteinExistence type="predicted"/>
<gene>
    <name evidence="2" type="ORF">METZ01_LOCUS111631</name>
</gene>
<dbReference type="Pfam" id="PF04389">
    <property type="entry name" value="Peptidase_M28"/>
    <property type="match status" value="1"/>
</dbReference>
<dbReference type="SUPFAM" id="SSF53187">
    <property type="entry name" value="Zn-dependent exopeptidases"/>
    <property type="match status" value="1"/>
</dbReference>
<organism evidence="2">
    <name type="scientific">marine metagenome</name>
    <dbReference type="NCBI Taxonomy" id="408172"/>
    <lineage>
        <taxon>unclassified sequences</taxon>
        <taxon>metagenomes</taxon>
        <taxon>ecological metagenomes</taxon>
    </lineage>
</organism>
<dbReference type="SUPFAM" id="SSF50156">
    <property type="entry name" value="PDZ domain-like"/>
    <property type="match status" value="1"/>
</dbReference>
<dbReference type="Pfam" id="PF13180">
    <property type="entry name" value="PDZ_2"/>
    <property type="match status" value="1"/>
</dbReference>